<protein>
    <submittedName>
        <fullName evidence="2">Putative NADH-flavin reductase</fullName>
    </submittedName>
</protein>
<name>A0A4Y8ZLJ6_9MICC</name>
<dbReference type="InterPro" id="IPR051606">
    <property type="entry name" value="Polyketide_Oxido-like"/>
</dbReference>
<gene>
    <name evidence="2" type="ORF">HDA33_001423</name>
</gene>
<dbReference type="InterPro" id="IPR016040">
    <property type="entry name" value="NAD(P)-bd_dom"/>
</dbReference>
<dbReference type="PANTHER" id="PTHR43355">
    <property type="entry name" value="FLAVIN REDUCTASE (NADPH)"/>
    <property type="match status" value="1"/>
</dbReference>
<dbReference type="Proteomes" id="UP000567246">
    <property type="component" value="Unassembled WGS sequence"/>
</dbReference>
<dbReference type="AlphaFoldDB" id="A0A4Y8ZLJ6"/>
<comment type="caution">
    <text evidence="2">The sequence shown here is derived from an EMBL/GenBank/DDBJ whole genome shotgun (WGS) entry which is preliminary data.</text>
</comment>
<reference evidence="2 3" key="1">
    <citation type="submission" date="2020-08" db="EMBL/GenBank/DDBJ databases">
        <title>Sequencing the genomes of 1000 actinobacteria strains.</title>
        <authorList>
            <person name="Klenk H.-P."/>
        </authorList>
    </citation>
    <scope>NUCLEOTIDE SEQUENCE [LARGE SCALE GENOMIC DNA]</scope>
    <source>
        <strain evidence="2 3">DSM 17945</strain>
    </source>
</reference>
<dbReference type="RefSeq" id="WP_184172144.1">
    <property type="nucleotide sequence ID" value="NZ_BAABAG010000004.1"/>
</dbReference>
<proteinExistence type="predicted"/>
<accession>A0A4Y8ZLJ6</accession>
<sequence>MTAITVVGGTGYAGAAIVTEAARRGHTVTAISRTAPGTQAEGVDYVTGDLTQSVPDIAGAEVVVAALSPRGDNAGRLRDAYRSLAQAAATNGARFVAIGGFSSLRPAEGAPRFVEGGDLPPEFAAEAREMNDILADLATGSVDVDWLFVSPAAEFGSHVPGEALGRYRVSGEVALFDQDGKSAISGADFARAVLDEIETPTHHRAQIHFAY</sequence>
<evidence type="ECO:0000259" key="1">
    <source>
        <dbReference type="Pfam" id="PF13460"/>
    </source>
</evidence>
<dbReference type="Gene3D" id="3.40.50.720">
    <property type="entry name" value="NAD(P)-binding Rossmann-like Domain"/>
    <property type="match status" value="1"/>
</dbReference>
<evidence type="ECO:0000313" key="3">
    <source>
        <dbReference type="Proteomes" id="UP000567246"/>
    </source>
</evidence>
<dbReference type="SUPFAM" id="SSF51735">
    <property type="entry name" value="NAD(P)-binding Rossmann-fold domains"/>
    <property type="match status" value="1"/>
</dbReference>
<feature type="domain" description="NAD(P)-binding" evidence="1">
    <location>
        <begin position="8"/>
        <end position="200"/>
    </location>
</feature>
<dbReference type="Pfam" id="PF13460">
    <property type="entry name" value="NAD_binding_10"/>
    <property type="match status" value="1"/>
</dbReference>
<dbReference type="EMBL" id="JACHMW010000001">
    <property type="protein sequence ID" value="MBB5848859.1"/>
    <property type="molecule type" value="Genomic_DNA"/>
</dbReference>
<evidence type="ECO:0000313" key="2">
    <source>
        <dbReference type="EMBL" id="MBB5848859.1"/>
    </source>
</evidence>
<keyword evidence="3" id="KW-1185">Reference proteome</keyword>
<dbReference type="InterPro" id="IPR036291">
    <property type="entry name" value="NAD(P)-bd_dom_sf"/>
</dbReference>
<dbReference type="PANTHER" id="PTHR43355:SF2">
    <property type="entry name" value="FLAVIN REDUCTASE (NADPH)"/>
    <property type="match status" value="1"/>
</dbReference>
<dbReference type="GO" id="GO:0016646">
    <property type="term" value="F:oxidoreductase activity, acting on the CH-NH group of donors, NAD or NADP as acceptor"/>
    <property type="evidence" value="ECO:0007669"/>
    <property type="project" value="TreeGrafter"/>
</dbReference>
<organism evidence="2 3">
    <name type="scientific">Micrococcus endophyticus</name>
    <dbReference type="NCBI Taxonomy" id="455343"/>
    <lineage>
        <taxon>Bacteria</taxon>
        <taxon>Bacillati</taxon>
        <taxon>Actinomycetota</taxon>
        <taxon>Actinomycetes</taxon>
        <taxon>Micrococcales</taxon>
        <taxon>Micrococcaceae</taxon>
        <taxon>Micrococcus</taxon>
    </lineage>
</organism>